<organism evidence="3 4">
    <name type="scientific">Saprolegnia diclina (strain VS20)</name>
    <dbReference type="NCBI Taxonomy" id="1156394"/>
    <lineage>
        <taxon>Eukaryota</taxon>
        <taxon>Sar</taxon>
        <taxon>Stramenopiles</taxon>
        <taxon>Oomycota</taxon>
        <taxon>Saprolegniomycetes</taxon>
        <taxon>Saprolegniales</taxon>
        <taxon>Saprolegniaceae</taxon>
        <taxon>Saprolegnia</taxon>
    </lineage>
</organism>
<dbReference type="STRING" id="1156394.T0RNP0"/>
<dbReference type="OMA" id="CVRYRDF"/>
<protein>
    <recommendedName>
        <fullName evidence="2">EF-hand domain-containing protein</fullName>
    </recommendedName>
</protein>
<dbReference type="InParanoid" id="T0RNP0"/>
<dbReference type="AlphaFoldDB" id="T0RNP0"/>
<feature type="domain" description="EF-hand" evidence="2">
    <location>
        <begin position="514"/>
        <end position="549"/>
    </location>
</feature>
<dbReference type="PROSITE" id="PS50222">
    <property type="entry name" value="EF_HAND_2"/>
    <property type="match status" value="1"/>
</dbReference>
<feature type="region of interest" description="Disordered" evidence="1">
    <location>
        <begin position="469"/>
        <end position="491"/>
    </location>
</feature>
<dbReference type="VEuPathDB" id="FungiDB:SDRG_10827"/>
<keyword evidence="4" id="KW-1185">Reference proteome</keyword>
<reference evidence="3 4" key="1">
    <citation type="submission" date="2012-04" db="EMBL/GenBank/DDBJ databases">
        <title>The Genome Sequence of Saprolegnia declina VS20.</title>
        <authorList>
            <consortium name="The Broad Institute Genome Sequencing Platform"/>
            <person name="Russ C."/>
            <person name="Nusbaum C."/>
            <person name="Tyler B."/>
            <person name="van West P."/>
            <person name="Dieguez-Uribeondo J."/>
            <person name="de Bruijn I."/>
            <person name="Tripathy S."/>
            <person name="Jiang R."/>
            <person name="Young S.K."/>
            <person name="Zeng Q."/>
            <person name="Gargeya S."/>
            <person name="Fitzgerald M."/>
            <person name="Haas B."/>
            <person name="Abouelleil A."/>
            <person name="Alvarado L."/>
            <person name="Arachchi H.M."/>
            <person name="Berlin A."/>
            <person name="Chapman S.B."/>
            <person name="Goldberg J."/>
            <person name="Griggs A."/>
            <person name="Gujja S."/>
            <person name="Hansen M."/>
            <person name="Howarth C."/>
            <person name="Imamovic A."/>
            <person name="Larimer J."/>
            <person name="McCowen C."/>
            <person name="Montmayeur A."/>
            <person name="Murphy C."/>
            <person name="Neiman D."/>
            <person name="Pearson M."/>
            <person name="Priest M."/>
            <person name="Roberts A."/>
            <person name="Saif S."/>
            <person name="Shea T."/>
            <person name="Sisk P."/>
            <person name="Sykes S."/>
            <person name="Wortman J."/>
            <person name="Nusbaum C."/>
            <person name="Birren B."/>
        </authorList>
    </citation>
    <scope>NUCLEOTIDE SEQUENCE [LARGE SCALE GENOMIC DNA]</scope>
    <source>
        <strain evidence="3 4">VS20</strain>
    </source>
</reference>
<accession>T0RNP0</accession>
<dbReference type="Gene3D" id="1.10.238.10">
    <property type="entry name" value="EF-hand"/>
    <property type="match status" value="4"/>
</dbReference>
<dbReference type="Proteomes" id="UP000030762">
    <property type="component" value="Unassembled WGS sequence"/>
</dbReference>
<dbReference type="InterPro" id="IPR052603">
    <property type="entry name" value="EFCB6"/>
</dbReference>
<evidence type="ECO:0000313" key="3">
    <source>
        <dbReference type="EMBL" id="EQC31662.1"/>
    </source>
</evidence>
<dbReference type="InterPro" id="IPR011992">
    <property type="entry name" value="EF-hand-dom_pair"/>
</dbReference>
<dbReference type="GeneID" id="19951554"/>
<dbReference type="PANTHER" id="PTHR20875:SF0">
    <property type="entry name" value="GH12158P"/>
    <property type="match status" value="1"/>
</dbReference>
<dbReference type="eggNOG" id="ENOG502QRVM">
    <property type="taxonomic scope" value="Eukaryota"/>
</dbReference>
<dbReference type="InterPro" id="IPR002048">
    <property type="entry name" value="EF_hand_dom"/>
</dbReference>
<dbReference type="PANTHER" id="PTHR20875">
    <property type="entry name" value="EF-HAND CALCIUM-BINDING DOMAIN-CONTAINING PROTEIN 6-RELATED"/>
    <property type="match status" value="1"/>
</dbReference>
<gene>
    <name evidence="3" type="ORF">SDRG_10827</name>
</gene>
<evidence type="ECO:0000259" key="2">
    <source>
        <dbReference type="PROSITE" id="PS50222"/>
    </source>
</evidence>
<proteinExistence type="predicted"/>
<dbReference type="OrthoDB" id="187808at2759"/>
<name>T0RNP0_SAPDV</name>
<sequence>MSKAEYQALKARLRHECSQRRIRLEEFMKTFDVHKTKKVTTDQFARALDASGVRLSRAEVDLLLLKYRVPETPRLVDYRRFCDLIDKSCTAKDLEKKFKTKLSLETVRPTQAGAFTKQLPSSDTEVAALRSITEQLARAVRIKGVVLKDVFHDFDKSNSGFVTQARFTRDLFGILGDVDPSALRVLLKVYGAGLDVNYKLLHHDLTDGVFPAYSNNGVTASPRAKRRVGNQYGITEADAIEGPLREIAARDRIRVKNFFTDYDRMRSGKCTEAQFMRAVKVCFGALTQSDLDVLVAKYSCGIVDVSHERKVDYIAFCKSISLGDTPDELENNDDDDREAHSVSVDVPTLPSAACSRGLRGALSEVELADWHALMRRLSFSVTTRRIALKPAFTDFDRGKTECVTCEQFARVLALFNLHITSPAEKHVVLKRYASTRLNSAPLAQLAFDNKAFLNYKTFCLDLDAYESTQRPASSGGDPIKHGGVPKVTDDAPSEANVQRTLPMLLRYIKQKAKRDRLRVEEYFRDFDRLRKGKITRAQYGGGLHAAGFILSPVDLDLLASAFPYHEEVDVEGASMVAWTRFVDEVEAVFTVKGLEREPTKDISHAIEAAEQADAITDTALSARDEAIVMASLQTMLSRMLTKRLDIKPSFEDFDVANQGFISHTKFERVLSVFQLLPADAPTCRALCIKFSERGNAPMPGVSSTCDVNYRAFLHGLSQLQGGAGRVPGAREYRLLLAAGSNMDGNAAAALRRSKATPHAVRLPSLLKDLRLQVDAKRIRIKQFFAESDRLRTGDITVAKFHTAINRCGLVVNADDVHTLNAAFASASRPDQIDYRTFLQAIESTAHTEDCRDEVPAPDRSPALDALLGRIRTAVEFRRLNMKPYFEDYDHNFLMHVTTTQFAAVLNLMRIELSPAETSLLTHAYAVHHGRQVNPDVHYLRFLEAVDPVYGPAVQ</sequence>
<dbReference type="GO" id="GO:0005509">
    <property type="term" value="F:calcium ion binding"/>
    <property type="evidence" value="ECO:0007669"/>
    <property type="project" value="InterPro"/>
</dbReference>
<evidence type="ECO:0000313" key="4">
    <source>
        <dbReference type="Proteomes" id="UP000030762"/>
    </source>
</evidence>
<dbReference type="SUPFAM" id="SSF47473">
    <property type="entry name" value="EF-hand"/>
    <property type="match status" value="4"/>
</dbReference>
<evidence type="ECO:0000256" key="1">
    <source>
        <dbReference type="SAM" id="MobiDB-lite"/>
    </source>
</evidence>
<dbReference type="SMART" id="SM00054">
    <property type="entry name" value="EFh"/>
    <property type="match status" value="6"/>
</dbReference>
<dbReference type="EMBL" id="JH767168">
    <property type="protein sequence ID" value="EQC31662.1"/>
    <property type="molecule type" value="Genomic_DNA"/>
</dbReference>
<dbReference type="RefSeq" id="XP_008615061.1">
    <property type="nucleotide sequence ID" value="XM_008616839.1"/>
</dbReference>